<protein>
    <submittedName>
        <fullName evidence="1">Uncharacterized protein</fullName>
    </submittedName>
</protein>
<evidence type="ECO:0000313" key="1">
    <source>
        <dbReference type="EMBL" id="MES1920821.1"/>
    </source>
</evidence>
<reference evidence="1 2" key="1">
    <citation type="journal article" date="2024" name="BMC Biol.">
        <title>Comparative genomics of Ascetosporea gives new insight into the evolutionary basis for animal parasitism in Rhizaria.</title>
        <authorList>
            <person name="Hiltunen Thoren M."/>
            <person name="Onut-Brannstrom I."/>
            <person name="Alfjorden A."/>
            <person name="Peckova H."/>
            <person name="Swords F."/>
            <person name="Hooper C."/>
            <person name="Holzer A.S."/>
            <person name="Bass D."/>
            <person name="Burki F."/>
        </authorList>
    </citation>
    <scope>NUCLEOTIDE SEQUENCE [LARGE SCALE GENOMIC DNA]</scope>
    <source>
        <strain evidence="1">20-A016</strain>
    </source>
</reference>
<sequence length="62" mass="6895">MRRTTTESGREFRRWASSESAIEFGSKRPFLLPTARLPTVLMPAIVHRITGTCEDSSASNAL</sequence>
<evidence type="ECO:0000313" key="2">
    <source>
        <dbReference type="Proteomes" id="UP001439008"/>
    </source>
</evidence>
<gene>
    <name evidence="1" type="ORF">MHBO_002452</name>
</gene>
<keyword evidence="2" id="KW-1185">Reference proteome</keyword>
<comment type="caution">
    <text evidence="1">The sequence shown here is derived from an EMBL/GenBank/DDBJ whole genome shotgun (WGS) entry which is preliminary data.</text>
</comment>
<organism evidence="1 2">
    <name type="scientific">Bonamia ostreae</name>
    <dbReference type="NCBI Taxonomy" id="126728"/>
    <lineage>
        <taxon>Eukaryota</taxon>
        <taxon>Sar</taxon>
        <taxon>Rhizaria</taxon>
        <taxon>Endomyxa</taxon>
        <taxon>Ascetosporea</taxon>
        <taxon>Haplosporida</taxon>
        <taxon>Bonamia</taxon>
    </lineage>
</organism>
<accession>A0ABV2AMD2</accession>
<dbReference type="Proteomes" id="UP001439008">
    <property type="component" value="Unassembled WGS sequence"/>
</dbReference>
<dbReference type="EMBL" id="JBDODL010000890">
    <property type="protein sequence ID" value="MES1920821.1"/>
    <property type="molecule type" value="Genomic_DNA"/>
</dbReference>
<proteinExistence type="predicted"/>
<name>A0ABV2AMD2_9EUKA</name>